<proteinExistence type="predicted"/>
<keyword evidence="3" id="KW-1185">Reference proteome</keyword>
<feature type="domain" description="N-acetyltransferase" evidence="1">
    <location>
        <begin position="61"/>
        <end position="208"/>
    </location>
</feature>
<dbReference type="InterPro" id="IPR052523">
    <property type="entry name" value="Trichothecene_AcTrans"/>
</dbReference>
<organism evidence="2 3">
    <name type="scientific">Ramalina farinacea</name>
    <dbReference type="NCBI Taxonomy" id="258253"/>
    <lineage>
        <taxon>Eukaryota</taxon>
        <taxon>Fungi</taxon>
        <taxon>Dikarya</taxon>
        <taxon>Ascomycota</taxon>
        <taxon>Pezizomycotina</taxon>
        <taxon>Lecanoromycetes</taxon>
        <taxon>OSLEUM clade</taxon>
        <taxon>Lecanoromycetidae</taxon>
        <taxon>Lecanorales</taxon>
        <taxon>Lecanorineae</taxon>
        <taxon>Ramalinaceae</taxon>
        <taxon>Ramalina</taxon>
    </lineage>
</organism>
<dbReference type="SUPFAM" id="SSF55729">
    <property type="entry name" value="Acyl-CoA N-acyltransferases (Nat)"/>
    <property type="match status" value="1"/>
</dbReference>
<evidence type="ECO:0000313" key="2">
    <source>
        <dbReference type="EMBL" id="MDI1485659.1"/>
    </source>
</evidence>
<sequence length="211" mass="23671">MARGKGVKYLKTRKALLIVVALDCPSPKGTIFYVFPKHNTPDGRKVGGERILAFKKGNPNTTFVKVTDTDTATIVGVAKWDVHKGVVPDEVEMEGDYWDSEQDKKLAQEMWAGFLMPRRQAIKDTTLDLLCVHPDYQRKGAGHMLTRWGTAIADEKGILAVVEASPQGRGLYTSEGFQVEIDHYTVQLSDEFKARPTQDFTWMIRPAKTKT</sequence>
<gene>
    <name evidence="2" type="ORF">OHK93_003848</name>
</gene>
<protein>
    <recommendedName>
        <fullName evidence="1">N-acetyltransferase domain-containing protein</fullName>
    </recommendedName>
</protein>
<dbReference type="AlphaFoldDB" id="A0AA43QHX5"/>
<dbReference type="GO" id="GO:0016747">
    <property type="term" value="F:acyltransferase activity, transferring groups other than amino-acyl groups"/>
    <property type="evidence" value="ECO:0007669"/>
    <property type="project" value="InterPro"/>
</dbReference>
<dbReference type="Gene3D" id="3.40.630.30">
    <property type="match status" value="1"/>
</dbReference>
<dbReference type="CDD" id="cd04301">
    <property type="entry name" value="NAT_SF"/>
    <property type="match status" value="1"/>
</dbReference>
<dbReference type="InterPro" id="IPR016181">
    <property type="entry name" value="Acyl_CoA_acyltransferase"/>
</dbReference>
<evidence type="ECO:0000259" key="1">
    <source>
        <dbReference type="PROSITE" id="PS51186"/>
    </source>
</evidence>
<dbReference type="PANTHER" id="PTHR42791">
    <property type="entry name" value="GNAT FAMILY ACETYLTRANSFERASE"/>
    <property type="match status" value="1"/>
</dbReference>
<name>A0AA43QHX5_9LECA</name>
<accession>A0AA43QHX5</accession>
<dbReference type="Proteomes" id="UP001161017">
    <property type="component" value="Unassembled WGS sequence"/>
</dbReference>
<dbReference type="PROSITE" id="PS51186">
    <property type="entry name" value="GNAT"/>
    <property type="match status" value="1"/>
</dbReference>
<dbReference type="Pfam" id="PF13508">
    <property type="entry name" value="Acetyltransf_7"/>
    <property type="match status" value="1"/>
</dbReference>
<dbReference type="PANTHER" id="PTHR42791:SF14">
    <property type="entry name" value="N-ACETYLTRANSFERASE DOMAIN-CONTAINING PROTEIN"/>
    <property type="match status" value="1"/>
</dbReference>
<reference evidence="2" key="1">
    <citation type="journal article" date="2023" name="Genome Biol. Evol.">
        <title>First Whole Genome Sequence and Flow Cytometry Genome Size Data for the Lichen-Forming Fungus Ramalina farinacea (Ascomycota).</title>
        <authorList>
            <person name="Llewellyn T."/>
            <person name="Mian S."/>
            <person name="Hill R."/>
            <person name="Leitch I.J."/>
            <person name="Gaya E."/>
        </authorList>
    </citation>
    <scope>NUCLEOTIDE SEQUENCE</scope>
    <source>
        <strain evidence="2">LIQ254RAFAR</strain>
    </source>
</reference>
<comment type="caution">
    <text evidence="2">The sequence shown here is derived from an EMBL/GenBank/DDBJ whole genome shotgun (WGS) entry which is preliminary data.</text>
</comment>
<dbReference type="InterPro" id="IPR000182">
    <property type="entry name" value="GNAT_dom"/>
</dbReference>
<evidence type="ECO:0000313" key="3">
    <source>
        <dbReference type="Proteomes" id="UP001161017"/>
    </source>
</evidence>
<dbReference type="EMBL" id="JAPUFD010000002">
    <property type="protein sequence ID" value="MDI1485659.1"/>
    <property type="molecule type" value="Genomic_DNA"/>
</dbReference>